<comment type="caution">
    <text evidence="11">The sequence shown here is derived from an EMBL/GenBank/DDBJ whole genome shotgun (WGS) entry which is preliminary data.</text>
</comment>
<dbReference type="PANTHER" id="PTHR46300:SF7">
    <property type="entry name" value="P450, PUTATIVE (EUROFUNG)-RELATED"/>
    <property type="match status" value="1"/>
</dbReference>
<dbReference type="InParanoid" id="A8P3R5"/>
<dbReference type="GO" id="GO:0005506">
    <property type="term" value="F:iron ion binding"/>
    <property type="evidence" value="ECO:0007669"/>
    <property type="project" value="InterPro"/>
</dbReference>
<dbReference type="GO" id="GO:0004497">
    <property type="term" value="F:monooxygenase activity"/>
    <property type="evidence" value="ECO:0007669"/>
    <property type="project" value="UniProtKB-KW"/>
</dbReference>
<evidence type="ECO:0000256" key="8">
    <source>
        <dbReference type="ARBA" id="ARBA00023033"/>
    </source>
</evidence>
<evidence type="ECO:0000256" key="7">
    <source>
        <dbReference type="ARBA" id="ARBA00023004"/>
    </source>
</evidence>
<evidence type="ECO:0000256" key="9">
    <source>
        <dbReference type="PIRSR" id="PIRSR602401-1"/>
    </source>
</evidence>
<dbReference type="PANTHER" id="PTHR46300">
    <property type="entry name" value="P450, PUTATIVE (EUROFUNG)-RELATED-RELATED"/>
    <property type="match status" value="1"/>
</dbReference>
<feature type="binding site" description="axial binding residue" evidence="9">
    <location>
        <position position="444"/>
    </location>
    <ligand>
        <name>heme</name>
        <dbReference type="ChEBI" id="CHEBI:30413"/>
    </ligand>
    <ligandPart>
        <name>Fe</name>
        <dbReference type="ChEBI" id="CHEBI:18248"/>
    </ligandPart>
</feature>
<dbReference type="InterPro" id="IPR036396">
    <property type="entry name" value="Cyt_P450_sf"/>
</dbReference>
<dbReference type="KEGG" id="cci:CC1G_11659"/>
<dbReference type="VEuPathDB" id="FungiDB:CC1G_11659"/>
<dbReference type="PROSITE" id="PS00086">
    <property type="entry name" value="CYTOCHROME_P450"/>
    <property type="match status" value="1"/>
</dbReference>
<dbReference type="InterPro" id="IPR001128">
    <property type="entry name" value="Cyt_P450"/>
</dbReference>
<dbReference type="PRINTS" id="PR00463">
    <property type="entry name" value="EP450I"/>
</dbReference>
<dbReference type="RefSeq" id="XP_001838597.2">
    <property type="nucleotide sequence ID" value="XM_001838545.2"/>
</dbReference>
<dbReference type="Gene3D" id="1.10.630.10">
    <property type="entry name" value="Cytochrome P450"/>
    <property type="match status" value="1"/>
</dbReference>
<dbReference type="InterPro" id="IPR050364">
    <property type="entry name" value="Cytochrome_P450_fung"/>
</dbReference>
<evidence type="ECO:0000313" key="12">
    <source>
        <dbReference type="Proteomes" id="UP000001861"/>
    </source>
</evidence>
<evidence type="ECO:0000256" key="10">
    <source>
        <dbReference type="RuleBase" id="RU000461"/>
    </source>
</evidence>
<keyword evidence="7 9" id="KW-0408">Iron</keyword>
<dbReference type="AlphaFoldDB" id="A8P3R5"/>
<evidence type="ECO:0000256" key="6">
    <source>
        <dbReference type="ARBA" id="ARBA00023002"/>
    </source>
</evidence>
<reference evidence="11 12" key="1">
    <citation type="journal article" date="2010" name="Proc. Natl. Acad. Sci. U.S.A.">
        <title>Insights into evolution of multicellular fungi from the assembled chromosomes of the mushroom Coprinopsis cinerea (Coprinus cinereus).</title>
        <authorList>
            <person name="Stajich J.E."/>
            <person name="Wilke S.K."/>
            <person name="Ahren D."/>
            <person name="Au C.H."/>
            <person name="Birren B.W."/>
            <person name="Borodovsky M."/>
            <person name="Burns C."/>
            <person name="Canback B."/>
            <person name="Casselton L.A."/>
            <person name="Cheng C.K."/>
            <person name="Deng J."/>
            <person name="Dietrich F.S."/>
            <person name="Fargo D.C."/>
            <person name="Farman M.L."/>
            <person name="Gathman A.C."/>
            <person name="Goldberg J."/>
            <person name="Guigo R."/>
            <person name="Hoegger P.J."/>
            <person name="Hooker J.B."/>
            <person name="Huggins A."/>
            <person name="James T.Y."/>
            <person name="Kamada T."/>
            <person name="Kilaru S."/>
            <person name="Kodira C."/>
            <person name="Kues U."/>
            <person name="Kupfer D."/>
            <person name="Kwan H.S."/>
            <person name="Lomsadze A."/>
            <person name="Li W."/>
            <person name="Lilly W.W."/>
            <person name="Ma L.J."/>
            <person name="Mackey A.J."/>
            <person name="Manning G."/>
            <person name="Martin F."/>
            <person name="Muraguchi H."/>
            <person name="Natvig D.O."/>
            <person name="Palmerini H."/>
            <person name="Ramesh M.A."/>
            <person name="Rehmeyer C.J."/>
            <person name="Roe B.A."/>
            <person name="Shenoy N."/>
            <person name="Stanke M."/>
            <person name="Ter-Hovhannisyan V."/>
            <person name="Tunlid A."/>
            <person name="Velagapudi R."/>
            <person name="Vision T.J."/>
            <person name="Zeng Q."/>
            <person name="Zolan M.E."/>
            <person name="Pukkila P.J."/>
        </authorList>
    </citation>
    <scope>NUCLEOTIDE SEQUENCE [LARGE SCALE GENOMIC DNA]</scope>
    <source>
        <strain evidence="12">Okayama-7 / 130 / ATCC MYA-4618 / FGSC 9003</strain>
    </source>
</reference>
<keyword evidence="12" id="KW-1185">Reference proteome</keyword>
<comment type="cofactor">
    <cofactor evidence="1 9">
        <name>heme</name>
        <dbReference type="ChEBI" id="CHEBI:30413"/>
    </cofactor>
</comment>
<comment type="similarity">
    <text evidence="3 10">Belongs to the cytochrome P450 family.</text>
</comment>
<dbReference type="CDD" id="cd11065">
    <property type="entry name" value="CYP64-like"/>
    <property type="match status" value="1"/>
</dbReference>
<sequence length="513" mass="57588">MDQLLTSLVYGGALSLLAVALVKGVKQASRPPTPPGPKRYPLIGNILDLPSKRGWVHYQAMAEKYGDIIYLEVFGQPILILSSMKRVHDLFEKRSSNYSDRPQPTMLCELMNYRHLLSVMPYGDEWKLQRKVFHQHFQPNNPSLWHPIIVKQTRNYLKGLSRSPEEWATHAKQLFSAIIVEITYGVETESPEDPFISTMTEVANGFGEACLPGRFLVDTIPILKYVPSWFPGAGFQKFAAYYKAMEERSRYEPFEHVLETMRNGASSPCMVTSMVEDLPEEGDPSRAKAEDVARSVAAVTHGADTIPQTLGSALAFFVLVALHPEVQRKAQQELDEVVGFGRVPDFSDRERLVYTTAIAKEVSRYHQTMPMGFPHSTTHDDIYDGYFIPKGTIVMGNAWHIMHDPELFEDPMSFKPERYIKNGRIDPTVLDPNDAAFGFGRRICPGRFVSGDSLFLMIASTLAYFDVVPPTDETGRPTIKYEQSDRSMSEIEWQRSIVVKRGGGGGGGISPVA</sequence>
<evidence type="ECO:0000256" key="4">
    <source>
        <dbReference type="ARBA" id="ARBA00022617"/>
    </source>
</evidence>
<proteinExistence type="inferred from homology"/>
<gene>
    <name evidence="11" type="ORF">CC1G_11659</name>
</gene>
<dbReference type="EMBL" id="AACS02000004">
    <property type="protein sequence ID" value="EAU83198.2"/>
    <property type="molecule type" value="Genomic_DNA"/>
</dbReference>
<name>A8P3R5_COPC7</name>
<accession>A8P3R5</accession>
<dbReference type="SUPFAM" id="SSF48264">
    <property type="entry name" value="Cytochrome P450"/>
    <property type="match status" value="1"/>
</dbReference>
<dbReference type="HOGENOM" id="CLU_001570_2_3_1"/>
<organism evidence="11 12">
    <name type="scientific">Coprinopsis cinerea (strain Okayama-7 / 130 / ATCC MYA-4618 / FGSC 9003)</name>
    <name type="common">Inky cap fungus</name>
    <name type="synonym">Hormographiella aspergillata</name>
    <dbReference type="NCBI Taxonomy" id="240176"/>
    <lineage>
        <taxon>Eukaryota</taxon>
        <taxon>Fungi</taxon>
        <taxon>Dikarya</taxon>
        <taxon>Basidiomycota</taxon>
        <taxon>Agaricomycotina</taxon>
        <taxon>Agaricomycetes</taxon>
        <taxon>Agaricomycetidae</taxon>
        <taxon>Agaricales</taxon>
        <taxon>Agaricineae</taxon>
        <taxon>Psathyrellaceae</taxon>
        <taxon>Coprinopsis</taxon>
    </lineage>
</organism>
<evidence type="ECO:0000256" key="3">
    <source>
        <dbReference type="ARBA" id="ARBA00010617"/>
    </source>
</evidence>
<evidence type="ECO:0000256" key="1">
    <source>
        <dbReference type="ARBA" id="ARBA00001971"/>
    </source>
</evidence>
<keyword evidence="8 10" id="KW-0503">Monooxygenase</keyword>
<dbReference type="OMA" id="NIMCQVL"/>
<dbReference type="eggNOG" id="KOG0156">
    <property type="taxonomic scope" value="Eukaryota"/>
</dbReference>
<keyword evidence="4 9" id="KW-0349">Heme</keyword>
<protein>
    <submittedName>
        <fullName evidence="11">Cytochrome P450</fullName>
    </submittedName>
</protein>
<dbReference type="Pfam" id="PF00067">
    <property type="entry name" value="p450"/>
    <property type="match status" value="1"/>
</dbReference>
<dbReference type="InterPro" id="IPR017972">
    <property type="entry name" value="Cyt_P450_CS"/>
</dbReference>
<dbReference type="GeneID" id="6015189"/>
<keyword evidence="5 9" id="KW-0479">Metal-binding</keyword>
<keyword evidence="6 10" id="KW-0560">Oxidoreductase</keyword>
<evidence type="ECO:0000313" key="11">
    <source>
        <dbReference type="EMBL" id="EAU83198.2"/>
    </source>
</evidence>
<dbReference type="OrthoDB" id="2789670at2759"/>
<dbReference type="GO" id="GO:0020037">
    <property type="term" value="F:heme binding"/>
    <property type="evidence" value="ECO:0007669"/>
    <property type="project" value="InterPro"/>
</dbReference>
<dbReference type="GO" id="GO:0016705">
    <property type="term" value="F:oxidoreductase activity, acting on paired donors, with incorporation or reduction of molecular oxygen"/>
    <property type="evidence" value="ECO:0007669"/>
    <property type="project" value="InterPro"/>
</dbReference>
<evidence type="ECO:0000256" key="5">
    <source>
        <dbReference type="ARBA" id="ARBA00022723"/>
    </source>
</evidence>
<dbReference type="InterPro" id="IPR002401">
    <property type="entry name" value="Cyt_P450_E_grp-I"/>
</dbReference>
<dbReference type="Proteomes" id="UP000001861">
    <property type="component" value="Unassembled WGS sequence"/>
</dbReference>
<evidence type="ECO:0000256" key="2">
    <source>
        <dbReference type="ARBA" id="ARBA00005179"/>
    </source>
</evidence>
<comment type="pathway">
    <text evidence="2">Secondary metabolite biosynthesis.</text>
</comment>